<evidence type="ECO:0000313" key="3">
    <source>
        <dbReference type="Proteomes" id="UP001165080"/>
    </source>
</evidence>
<feature type="region of interest" description="Disordered" evidence="1">
    <location>
        <begin position="139"/>
        <end position="170"/>
    </location>
</feature>
<reference evidence="2 3" key="1">
    <citation type="journal article" date="2023" name="Commun. Biol.">
        <title>Reorganization of the ancestral sex-determining regions during the evolution of trioecy in Pleodorina starrii.</title>
        <authorList>
            <person name="Takahashi K."/>
            <person name="Suzuki S."/>
            <person name="Kawai-Toyooka H."/>
            <person name="Yamamoto K."/>
            <person name="Hamaji T."/>
            <person name="Ootsuki R."/>
            <person name="Yamaguchi H."/>
            <person name="Kawachi M."/>
            <person name="Higashiyama T."/>
            <person name="Nozaki H."/>
        </authorList>
    </citation>
    <scope>NUCLEOTIDE SEQUENCE [LARGE SCALE GENOMIC DNA]</scope>
    <source>
        <strain evidence="2 3">NIES-4479</strain>
    </source>
</reference>
<sequence length="454" mass="45635">MEEDDNCGRPWNDPHPFGRPLKPKPTGNPPPAKMRPLETEKPFVKRPLKQPQPPPTAPTAPQPPPQPQPQPDTASRPRVTWQDDEDITTRSLEDKGFSGCTCGVAAALLRSGAVSGVRSGLRRAARALVHVVKLPLPSSRRHRCGSGSGSGAVQSSAAANPAAGAGSSAPRFSLAEEQDLDLEEFSPIAGAARAAAIAKQRYGGGWPTGMVALCELDLTDLPTTASWTNHRLDDANFCAGGGGGRGGGGGGGGGGWFHPGPSGHHIDLTAPTPAPTPRDGVDGVALSIVAGGEPCHGAAAAAAAAAGGPGGGKDLGACVGNVGSSCGPVVAAATFRLWSTDSYNSSSYSEMSPVGSVACPCAAVPVSPTVAGGAFKESAAAAMAVAVAAPVMATAATLCRTGSLPPLPPQPLFRQPPLLTVGSFKGRALEEGTPLLSYDVSAAAPGFKRSCGGR</sequence>
<dbReference type="EMBL" id="BRXU01000007">
    <property type="protein sequence ID" value="GLC53392.1"/>
    <property type="molecule type" value="Genomic_DNA"/>
</dbReference>
<feature type="region of interest" description="Disordered" evidence="1">
    <location>
        <begin position="1"/>
        <end position="81"/>
    </location>
</feature>
<keyword evidence="3" id="KW-1185">Reference proteome</keyword>
<comment type="caution">
    <text evidence="2">The sequence shown here is derived from an EMBL/GenBank/DDBJ whole genome shotgun (WGS) entry which is preliminary data.</text>
</comment>
<gene>
    <name evidence="2" type="primary">PLEST002202</name>
    <name evidence="2" type="ORF">PLESTB_000739700</name>
</gene>
<feature type="compositionally biased region" description="Low complexity" evidence="1">
    <location>
        <begin position="151"/>
        <end position="170"/>
    </location>
</feature>
<evidence type="ECO:0000256" key="1">
    <source>
        <dbReference type="SAM" id="MobiDB-lite"/>
    </source>
</evidence>
<proteinExistence type="predicted"/>
<protein>
    <submittedName>
        <fullName evidence="2">Uncharacterized protein</fullName>
    </submittedName>
</protein>
<organism evidence="2 3">
    <name type="scientific">Pleodorina starrii</name>
    <dbReference type="NCBI Taxonomy" id="330485"/>
    <lineage>
        <taxon>Eukaryota</taxon>
        <taxon>Viridiplantae</taxon>
        <taxon>Chlorophyta</taxon>
        <taxon>core chlorophytes</taxon>
        <taxon>Chlorophyceae</taxon>
        <taxon>CS clade</taxon>
        <taxon>Chlamydomonadales</taxon>
        <taxon>Volvocaceae</taxon>
        <taxon>Pleodorina</taxon>
    </lineage>
</organism>
<dbReference type="AlphaFoldDB" id="A0A9W6BKT1"/>
<accession>A0A9W6BKT1</accession>
<name>A0A9W6BKT1_9CHLO</name>
<feature type="compositionally biased region" description="Pro residues" evidence="1">
    <location>
        <begin position="50"/>
        <end position="70"/>
    </location>
</feature>
<dbReference type="Proteomes" id="UP001165080">
    <property type="component" value="Unassembled WGS sequence"/>
</dbReference>
<evidence type="ECO:0000313" key="2">
    <source>
        <dbReference type="EMBL" id="GLC53392.1"/>
    </source>
</evidence>